<name>A0A1X0DWD4_9MYCO</name>
<protein>
    <recommendedName>
        <fullName evidence="4">Methyltransferase domain-containing protein</fullName>
    </recommendedName>
</protein>
<reference evidence="5 6" key="1">
    <citation type="submission" date="2017-02" db="EMBL/GenBank/DDBJ databases">
        <title>The new phylogeny of genus Mycobacterium.</title>
        <authorList>
            <person name="Tortoli E."/>
            <person name="Trovato A."/>
            <person name="Cirillo D.M."/>
        </authorList>
    </citation>
    <scope>NUCLEOTIDE SEQUENCE [LARGE SCALE GENOMIC DNA]</scope>
    <source>
        <strain evidence="5 6">DSM 45093</strain>
    </source>
</reference>
<proteinExistence type="predicted"/>
<feature type="region of interest" description="Disordered" evidence="3">
    <location>
        <begin position="257"/>
        <end position="277"/>
    </location>
</feature>
<dbReference type="InterPro" id="IPR029063">
    <property type="entry name" value="SAM-dependent_MTases_sf"/>
</dbReference>
<dbReference type="Pfam" id="PF13649">
    <property type="entry name" value="Methyltransf_25"/>
    <property type="match status" value="1"/>
</dbReference>
<keyword evidence="1" id="KW-0489">Methyltransferase</keyword>
<sequence length="277" mass="30755">MHRVLPASSILEIAPGMGRWTKFLLPLSRNYVGVDISLECVRGCQKTFANAHHARFVHNDGYSLGEVEDNSVDLVFSFDSLVHAEFDVLKSYIPQILQKLNKRGVAFLHHSNMAQVGPEFKDASKVGLRALSVSQQNIEDLIVKSGGRVIIQEVIDWGPGKVPRDCLTMLARDDGQQTDPMHLYNLRFMDESASIKQFQAPYSMQLPDPTIRDVVSCQDAVEVDKLASQTTLQRQGPPTKLLPVAADEVADKRIAADVAAPRRGAMESPRSSKHRLQ</sequence>
<dbReference type="GO" id="GO:0008168">
    <property type="term" value="F:methyltransferase activity"/>
    <property type="evidence" value="ECO:0007669"/>
    <property type="project" value="UniProtKB-KW"/>
</dbReference>
<accession>A0A1X0DWD4</accession>
<dbReference type="AlphaFoldDB" id="A0A1X0DWD4"/>
<dbReference type="CDD" id="cd02440">
    <property type="entry name" value="AdoMet_MTases"/>
    <property type="match status" value="1"/>
</dbReference>
<evidence type="ECO:0000313" key="5">
    <source>
        <dbReference type="EMBL" id="ORA76723.1"/>
    </source>
</evidence>
<evidence type="ECO:0000256" key="1">
    <source>
        <dbReference type="ARBA" id="ARBA00022603"/>
    </source>
</evidence>
<dbReference type="GO" id="GO:0032259">
    <property type="term" value="P:methylation"/>
    <property type="evidence" value="ECO:0007669"/>
    <property type="project" value="UniProtKB-KW"/>
</dbReference>
<evidence type="ECO:0000313" key="6">
    <source>
        <dbReference type="Proteomes" id="UP000192713"/>
    </source>
</evidence>
<gene>
    <name evidence="5" type="ORF">BST28_20580</name>
</gene>
<feature type="domain" description="Methyltransferase" evidence="4">
    <location>
        <begin position="10"/>
        <end position="104"/>
    </location>
</feature>
<evidence type="ECO:0000256" key="3">
    <source>
        <dbReference type="SAM" id="MobiDB-lite"/>
    </source>
</evidence>
<dbReference type="InterPro" id="IPR041698">
    <property type="entry name" value="Methyltransf_25"/>
</dbReference>
<dbReference type="Gene3D" id="3.40.50.150">
    <property type="entry name" value="Vaccinia Virus protein VP39"/>
    <property type="match status" value="1"/>
</dbReference>
<dbReference type="PANTHER" id="PTHR43861:SF1">
    <property type="entry name" value="TRANS-ACONITATE 2-METHYLTRANSFERASE"/>
    <property type="match status" value="1"/>
</dbReference>
<evidence type="ECO:0000256" key="2">
    <source>
        <dbReference type="ARBA" id="ARBA00022679"/>
    </source>
</evidence>
<evidence type="ECO:0000259" key="4">
    <source>
        <dbReference type="Pfam" id="PF13649"/>
    </source>
</evidence>
<dbReference type="Proteomes" id="UP000192713">
    <property type="component" value="Unassembled WGS sequence"/>
</dbReference>
<comment type="caution">
    <text evidence="5">The sequence shown here is derived from an EMBL/GenBank/DDBJ whole genome shotgun (WGS) entry which is preliminary data.</text>
</comment>
<dbReference type="PANTHER" id="PTHR43861">
    <property type="entry name" value="TRANS-ACONITATE 2-METHYLTRANSFERASE-RELATED"/>
    <property type="match status" value="1"/>
</dbReference>
<dbReference type="SUPFAM" id="SSF53335">
    <property type="entry name" value="S-adenosyl-L-methionine-dependent methyltransferases"/>
    <property type="match status" value="1"/>
</dbReference>
<dbReference type="EMBL" id="MVHU01000045">
    <property type="protein sequence ID" value="ORA76723.1"/>
    <property type="molecule type" value="Genomic_DNA"/>
</dbReference>
<organism evidence="5 6">
    <name type="scientific">Mycolicibacter kumamotonensis</name>
    <dbReference type="NCBI Taxonomy" id="354243"/>
    <lineage>
        <taxon>Bacteria</taxon>
        <taxon>Bacillati</taxon>
        <taxon>Actinomycetota</taxon>
        <taxon>Actinomycetes</taxon>
        <taxon>Mycobacteriales</taxon>
        <taxon>Mycobacteriaceae</taxon>
        <taxon>Mycolicibacter</taxon>
    </lineage>
</organism>
<keyword evidence="2" id="KW-0808">Transferase</keyword>